<name>A0AAN6WAI3_9PEZI</name>
<evidence type="ECO:0000313" key="3">
    <source>
        <dbReference type="Proteomes" id="UP001302321"/>
    </source>
</evidence>
<reference evidence="2" key="2">
    <citation type="submission" date="2023-05" db="EMBL/GenBank/DDBJ databases">
        <authorList>
            <consortium name="Lawrence Berkeley National Laboratory"/>
            <person name="Steindorff A."/>
            <person name="Hensen N."/>
            <person name="Bonometti L."/>
            <person name="Westerberg I."/>
            <person name="Brannstrom I.O."/>
            <person name="Guillou S."/>
            <person name="Cros-Aarteil S."/>
            <person name="Calhoun S."/>
            <person name="Haridas S."/>
            <person name="Kuo A."/>
            <person name="Mondo S."/>
            <person name="Pangilinan J."/>
            <person name="Riley R."/>
            <person name="Labutti K."/>
            <person name="Andreopoulos B."/>
            <person name="Lipzen A."/>
            <person name="Chen C."/>
            <person name="Yanf M."/>
            <person name="Daum C."/>
            <person name="Ng V."/>
            <person name="Clum A."/>
            <person name="Ohm R."/>
            <person name="Martin F."/>
            <person name="Silar P."/>
            <person name="Natvig D."/>
            <person name="Lalanne C."/>
            <person name="Gautier V."/>
            <person name="Ament-Velasquez S.L."/>
            <person name="Kruys A."/>
            <person name="Hutchinson M.I."/>
            <person name="Powell A.J."/>
            <person name="Barry K."/>
            <person name="Miller A.N."/>
            <person name="Grigoriev I.V."/>
            <person name="Debuchy R."/>
            <person name="Gladieux P."/>
            <person name="Thoren M.H."/>
            <person name="Johannesson H."/>
        </authorList>
    </citation>
    <scope>NUCLEOTIDE SEQUENCE</scope>
    <source>
        <strain evidence="2">CBS 892.96</strain>
    </source>
</reference>
<keyword evidence="3" id="KW-1185">Reference proteome</keyword>
<dbReference type="Proteomes" id="UP001302321">
    <property type="component" value="Unassembled WGS sequence"/>
</dbReference>
<dbReference type="AlphaFoldDB" id="A0AAN6WAI3"/>
<protein>
    <submittedName>
        <fullName evidence="2">Uncharacterized protein</fullName>
    </submittedName>
</protein>
<evidence type="ECO:0000256" key="1">
    <source>
        <dbReference type="SAM" id="MobiDB-lite"/>
    </source>
</evidence>
<reference evidence="2" key="1">
    <citation type="journal article" date="2023" name="Mol. Phylogenet. Evol.">
        <title>Genome-scale phylogeny and comparative genomics of the fungal order Sordariales.</title>
        <authorList>
            <person name="Hensen N."/>
            <person name="Bonometti L."/>
            <person name="Westerberg I."/>
            <person name="Brannstrom I.O."/>
            <person name="Guillou S."/>
            <person name="Cros-Aarteil S."/>
            <person name="Calhoun S."/>
            <person name="Haridas S."/>
            <person name="Kuo A."/>
            <person name="Mondo S."/>
            <person name="Pangilinan J."/>
            <person name="Riley R."/>
            <person name="LaButti K."/>
            <person name="Andreopoulos B."/>
            <person name="Lipzen A."/>
            <person name="Chen C."/>
            <person name="Yan M."/>
            <person name="Daum C."/>
            <person name="Ng V."/>
            <person name="Clum A."/>
            <person name="Steindorff A."/>
            <person name="Ohm R.A."/>
            <person name="Martin F."/>
            <person name="Silar P."/>
            <person name="Natvig D.O."/>
            <person name="Lalanne C."/>
            <person name="Gautier V."/>
            <person name="Ament-Velasquez S.L."/>
            <person name="Kruys A."/>
            <person name="Hutchinson M.I."/>
            <person name="Powell A.J."/>
            <person name="Barry K."/>
            <person name="Miller A.N."/>
            <person name="Grigoriev I.V."/>
            <person name="Debuchy R."/>
            <person name="Gladieux P."/>
            <person name="Hiltunen Thoren M."/>
            <person name="Johannesson H."/>
        </authorList>
    </citation>
    <scope>NUCLEOTIDE SEQUENCE</scope>
    <source>
        <strain evidence="2">CBS 892.96</strain>
    </source>
</reference>
<sequence>MAAISPTTFTISKNNYCQGQSFLMATRWIQEEYDIHPVILQGFPTTHRPPLSPGGEFDSVMLVNLFRFRWHQRDTNCEEVVLAGDLWSLQFVKQSLGVYVWHIFDSKKTARCECWQYLRQKGDQDVAEISFRSSDLPRRRHIVADCESTLAWLQTWPSTASVDCELLDNLSTALTDEITTGISTEQQSGPGTSEGSTEISLDPEILSISDTPSNHDFRIPFEYLDSPSSVITIIAHPIYLTFLSMVARPVVPLSPRFTTSVQLEETMDFRAPEDGDARSTQHRPCVGPSSSSGSGSSSKAGASTAQSLKRSRGNDQDEGGGERPK</sequence>
<dbReference type="EMBL" id="MU866149">
    <property type="protein sequence ID" value="KAK4178033.1"/>
    <property type="molecule type" value="Genomic_DNA"/>
</dbReference>
<feature type="region of interest" description="Disordered" evidence="1">
    <location>
        <begin position="272"/>
        <end position="325"/>
    </location>
</feature>
<accession>A0AAN6WAI3</accession>
<feature type="compositionally biased region" description="Basic and acidic residues" evidence="1">
    <location>
        <begin position="312"/>
        <end position="325"/>
    </location>
</feature>
<comment type="caution">
    <text evidence="2">The sequence shown here is derived from an EMBL/GenBank/DDBJ whole genome shotgun (WGS) entry which is preliminary data.</text>
</comment>
<gene>
    <name evidence="2" type="ORF">QBC36DRAFT_369731</name>
</gene>
<evidence type="ECO:0000313" key="2">
    <source>
        <dbReference type="EMBL" id="KAK4178033.1"/>
    </source>
</evidence>
<proteinExistence type="predicted"/>
<feature type="compositionally biased region" description="Low complexity" evidence="1">
    <location>
        <begin position="289"/>
        <end position="307"/>
    </location>
</feature>
<organism evidence="2 3">
    <name type="scientific">Triangularia setosa</name>
    <dbReference type="NCBI Taxonomy" id="2587417"/>
    <lineage>
        <taxon>Eukaryota</taxon>
        <taxon>Fungi</taxon>
        <taxon>Dikarya</taxon>
        <taxon>Ascomycota</taxon>
        <taxon>Pezizomycotina</taxon>
        <taxon>Sordariomycetes</taxon>
        <taxon>Sordariomycetidae</taxon>
        <taxon>Sordariales</taxon>
        <taxon>Podosporaceae</taxon>
        <taxon>Triangularia</taxon>
    </lineage>
</organism>